<comment type="caution">
    <text evidence="2">The sequence shown here is derived from an EMBL/GenBank/DDBJ whole genome shotgun (WGS) entry which is preliminary data.</text>
</comment>
<keyword evidence="1" id="KW-0812">Transmembrane</keyword>
<evidence type="ECO:0000313" key="3">
    <source>
        <dbReference type="Proteomes" id="UP000218327"/>
    </source>
</evidence>
<keyword evidence="1" id="KW-0472">Membrane</keyword>
<reference evidence="3" key="1">
    <citation type="submission" date="2017-08" db="EMBL/GenBank/DDBJ databases">
        <title>A dynamic microbial community with high functional redundancy inhabits the cold, oxic subseafloor aquifer.</title>
        <authorList>
            <person name="Tully B.J."/>
            <person name="Wheat C.G."/>
            <person name="Glazer B.T."/>
            <person name="Huber J.A."/>
        </authorList>
    </citation>
    <scope>NUCLEOTIDE SEQUENCE [LARGE SCALE GENOMIC DNA]</scope>
</reference>
<organism evidence="2 3">
    <name type="scientific">SAR86 cluster bacterium</name>
    <dbReference type="NCBI Taxonomy" id="2030880"/>
    <lineage>
        <taxon>Bacteria</taxon>
        <taxon>Pseudomonadati</taxon>
        <taxon>Pseudomonadota</taxon>
        <taxon>Gammaproteobacteria</taxon>
        <taxon>SAR86 cluster</taxon>
    </lineage>
</organism>
<sequence>MIVAAVLLWFASLCAYLCSRQQTFLPKPIEKLTGWGLFTLLGFLAWLFMLGTFDPVTAIFIVVAFVMAAWIAIVLVRGHSQATLISFSSCGALISATIFGLGAF</sequence>
<name>A0A2A5B933_9GAMM</name>
<evidence type="ECO:0000256" key="1">
    <source>
        <dbReference type="SAM" id="Phobius"/>
    </source>
</evidence>
<dbReference type="Proteomes" id="UP000218327">
    <property type="component" value="Unassembled WGS sequence"/>
</dbReference>
<gene>
    <name evidence="2" type="ORF">COA96_02185</name>
</gene>
<feature type="transmembrane region" description="Helical" evidence="1">
    <location>
        <begin position="58"/>
        <end position="76"/>
    </location>
</feature>
<proteinExistence type="predicted"/>
<accession>A0A2A5B933</accession>
<dbReference type="AlphaFoldDB" id="A0A2A5B933"/>
<feature type="transmembrane region" description="Helical" evidence="1">
    <location>
        <begin position="82"/>
        <end position="103"/>
    </location>
</feature>
<evidence type="ECO:0000313" key="2">
    <source>
        <dbReference type="EMBL" id="PCJ27992.1"/>
    </source>
</evidence>
<evidence type="ECO:0008006" key="4">
    <source>
        <dbReference type="Google" id="ProtNLM"/>
    </source>
</evidence>
<feature type="transmembrane region" description="Helical" evidence="1">
    <location>
        <begin position="35"/>
        <end position="53"/>
    </location>
</feature>
<dbReference type="EMBL" id="NVVJ01000004">
    <property type="protein sequence ID" value="PCJ27992.1"/>
    <property type="molecule type" value="Genomic_DNA"/>
</dbReference>
<keyword evidence="1" id="KW-1133">Transmembrane helix</keyword>
<protein>
    <recommendedName>
        <fullName evidence="4">DUF3325 domain-containing protein</fullName>
    </recommendedName>
</protein>